<gene>
    <name evidence="8" type="ORF">CWO92_03935</name>
</gene>
<comment type="similarity">
    <text evidence="2">Belongs to the chromate ion transporter (CHR) (TC 2.A.51) family.</text>
</comment>
<dbReference type="Proteomes" id="UP000233440">
    <property type="component" value="Unassembled WGS sequence"/>
</dbReference>
<comment type="subcellular location">
    <subcellularLocation>
        <location evidence="1">Cell membrane</location>
        <topology evidence="1">Multi-pass membrane protein</topology>
    </subcellularLocation>
</comment>
<evidence type="ECO:0000313" key="8">
    <source>
        <dbReference type="EMBL" id="PKR86259.1"/>
    </source>
</evidence>
<name>A0A2N3LNZ1_9BACI</name>
<protein>
    <submittedName>
        <fullName evidence="8">Transporter</fullName>
    </submittedName>
</protein>
<feature type="transmembrane region" description="Helical" evidence="7">
    <location>
        <begin position="136"/>
        <end position="153"/>
    </location>
</feature>
<keyword evidence="5 7" id="KW-1133">Transmembrane helix</keyword>
<keyword evidence="9" id="KW-1185">Reference proteome</keyword>
<keyword evidence="6 7" id="KW-0472">Membrane</keyword>
<keyword evidence="3" id="KW-1003">Cell membrane</keyword>
<dbReference type="EMBL" id="PIQO01000002">
    <property type="protein sequence ID" value="PKR86259.1"/>
    <property type="molecule type" value="Genomic_DNA"/>
</dbReference>
<feature type="transmembrane region" description="Helical" evidence="7">
    <location>
        <begin position="113"/>
        <end position="130"/>
    </location>
</feature>
<comment type="caution">
    <text evidence="8">The sequence shown here is derived from an EMBL/GenBank/DDBJ whole genome shotgun (WGS) entry which is preliminary data.</text>
</comment>
<evidence type="ECO:0000256" key="2">
    <source>
        <dbReference type="ARBA" id="ARBA00005262"/>
    </source>
</evidence>
<evidence type="ECO:0000256" key="1">
    <source>
        <dbReference type="ARBA" id="ARBA00004651"/>
    </source>
</evidence>
<dbReference type="GO" id="GO:0015109">
    <property type="term" value="F:chromate transmembrane transporter activity"/>
    <property type="evidence" value="ECO:0007669"/>
    <property type="project" value="InterPro"/>
</dbReference>
<dbReference type="InterPro" id="IPR003370">
    <property type="entry name" value="Chromate_transpt"/>
</dbReference>
<dbReference type="PANTHER" id="PTHR43663">
    <property type="entry name" value="CHROMATE TRANSPORT PROTEIN-RELATED"/>
    <property type="match status" value="1"/>
</dbReference>
<feature type="transmembrane region" description="Helical" evidence="7">
    <location>
        <begin position="160"/>
        <end position="176"/>
    </location>
</feature>
<dbReference type="Pfam" id="PF02417">
    <property type="entry name" value="Chromate_transp"/>
    <property type="match status" value="1"/>
</dbReference>
<dbReference type="GO" id="GO:0005886">
    <property type="term" value="C:plasma membrane"/>
    <property type="evidence" value="ECO:0007669"/>
    <property type="project" value="UniProtKB-SubCell"/>
</dbReference>
<dbReference type="RefSeq" id="WP_101352898.1">
    <property type="nucleotide sequence ID" value="NZ_PIQO01000002.1"/>
</dbReference>
<dbReference type="InterPro" id="IPR052518">
    <property type="entry name" value="CHR_Transporter"/>
</dbReference>
<organism evidence="8 9">
    <name type="scientific">Heyndrickxia camelliae</name>
    <dbReference type="NCBI Taxonomy" id="1707093"/>
    <lineage>
        <taxon>Bacteria</taxon>
        <taxon>Bacillati</taxon>
        <taxon>Bacillota</taxon>
        <taxon>Bacilli</taxon>
        <taxon>Bacillales</taxon>
        <taxon>Bacillaceae</taxon>
        <taxon>Heyndrickxia</taxon>
    </lineage>
</organism>
<evidence type="ECO:0000256" key="3">
    <source>
        <dbReference type="ARBA" id="ARBA00022475"/>
    </source>
</evidence>
<dbReference type="AlphaFoldDB" id="A0A2N3LNZ1"/>
<evidence type="ECO:0000256" key="6">
    <source>
        <dbReference type="ARBA" id="ARBA00023136"/>
    </source>
</evidence>
<keyword evidence="4 7" id="KW-0812">Transmembrane</keyword>
<evidence type="ECO:0000256" key="4">
    <source>
        <dbReference type="ARBA" id="ARBA00022692"/>
    </source>
</evidence>
<dbReference type="PANTHER" id="PTHR43663:SF1">
    <property type="entry name" value="CHROMATE TRANSPORTER"/>
    <property type="match status" value="1"/>
</dbReference>
<accession>A0A2N3LNZ1</accession>
<reference evidence="8 9" key="1">
    <citation type="submission" date="2017-11" db="EMBL/GenBank/DDBJ databases">
        <title>Bacillus camelliae sp. nov., isolated from pu'er tea.</title>
        <authorList>
            <person name="Niu L."/>
        </authorList>
    </citation>
    <scope>NUCLEOTIDE SEQUENCE [LARGE SCALE GENOMIC DNA]</scope>
    <source>
        <strain evidence="8 9">7578-1</strain>
    </source>
</reference>
<evidence type="ECO:0000256" key="7">
    <source>
        <dbReference type="SAM" id="Phobius"/>
    </source>
</evidence>
<feature type="transmembrane region" description="Helical" evidence="7">
    <location>
        <begin position="73"/>
        <end position="101"/>
    </location>
</feature>
<dbReference type="OrthoDB" id="9027281at2"/>
<evidence type="ECO:0000313" key="9">
    <source>
        <dbReference type="Proteomes" id="UP000233440"/>
    </source>
</evidence>
<sequence length="177" mass="18914">MIYWQIFLANFMANLLGYGGGPATIPLLENEVVDRYGWFSVHEFSEIVALGNALPGPIATKMAGYIGYAQGGVLGAIIALFACVAPSLILIIALLGILMKFKDTNKVKNMTKLVRPAIAVLLGVMTIDFFTTSYKGVGIVQTAIIGIVSLLLLEKWKVSPVYVIGGALVYGAIFLGN</sequence>
<evidence type="ECO:0000256" key="5">
    <source>
        <dbReference type="ARBA" id="ARBA00022989"/>
    </source>
</evidence>
<proteinExistence type="inferred from homology"/>